<sequence>MKFQKGFVEEYEDQLQEEKTQQALRQKYDVGSDKTVNIVKLSPWQFLIEKAGNWGRKLMAIIFLLFFSIGVLAMLYPKPRAEMLILFHEILDEVTAYLPDFLVFWD</sequence>
<evidence type="ECO:0000256" key="1">
    <source>
        <dbReference type="SAM" id="Phobius"/>
    </source>
</evidence>
<accession>A0A845QI32</accession>
<dbReference type="AlphaFoldDB" id="A0A845QI32"/>
<keyword evidence="1" id="KW-0472">Membrane</keyword>
<keyword evidence="1" id="KW-1133">Transmembrane helix</keyword>
<comment type="caution">
    <text evidence="2">The sequence shown here is derived from an EMBL/GenBank/DDBJ whole genome shotgun (WGS) entry which is preliminary data.</text>
</comment>
<dbReference type="Proteomes" id="UP000446866">
    <property type="component" value="Unassembled WGS sequence"/>
</dbReference>
<evidence type="ECO:0000313" key="2">
    <source>
        <dbReference type="EMBL" id="NBH61802.1"/>
    </source>
</evidence>
<proteinExistence type="predicted"/>
<name>A0A845QI32_9FIRM</name>
<dbReference type="RefSeq" id="WP_160202085.1">
    <property type="nucleotide sequence ID" value="NZ_QXWK01000015.1"/>
</dbReference>
<feature type="transmembrane region" description="Helical" evidence="1">
    <location>
        <begin position="58"/>
        <end position="76"/>
    </location>
</feature>
<reference evidence="2 3" key="1">
    <citation type="submission" date="2018-08" db="EMBL/GenBank/DDBJ databases">
        <title>Murine metabolic-syndrome-specific gut microbial biobank.</title>
        <authorList>
            <person name="Liu C."/>
        </authorList>
    </citation>
    <scope>NUCLEOTIDE SEQUENCE [LARGE SCALE GENOMIC DNA]</scope>
    <source>
        <strain evidence="2 3">28</strain>
    </source>
</reference>
<gene>
    <name evidence="2" type="ORF">D0435_09070</name>
</gene>
<keyword evidence="1" id="KW-0812">Transmembrane</keyword>
<organism evidence="2 3">
    <name type="scientific">Anaerotruncus colihominis</name>
    <dbReference type="NCBI Taxonomy" id="169435"/>
    <lineage>
        <taxon>Bacteria</taxon>
        <taxon>Bacillati</taxon>
        <taxon>Bacillota</taxon>
        <taxon>Clostridia</taxon>
        <taxon>Eubacteriales</taxon>
        <taxon>Oscillospiraceae</taxon>
        <taxon>Anaerotruncus</taxon>
    </lineage>
</organism>
<dbReference type="EMBL" id="QXWK01000015">
    <property type="protein sequence ID" value="NBH61802.1"/>
    <property type="molecule type" value="Genomic_DNA"/>
</dbReference>
<evidence type="ECO:0000313" key="3">
    <source>
        <dbReference type="Proteomes" id="UP000446866"/>
    </source>
</evidence>
<protein>
    <submittedName>
        <fullName evidence="2">Uncharacterized protein</fullName>
    </submittedName>
</protein>
<keyword evidence="3" id="KW-1185">Reference proteome</keyword>